<gene>
    <name evidence="3" type="ORF">IF651_12405</name>
</gene>
<sequence>MTDVMKQLQAADPVRRADLDAVDAATFTDLRTAIPTDVPDSPAAGPITSPAGPRRHAGRVGRRGAVAIGLAAVLTGGGVAYAAIHAFRGADGEGVSCVSAWDADDGGEHVDAAGPWLTGDPYADCATLLAEQGLPPIDDPVAFAYDGQTFVAPADQVPDGVERLEGSSAVAGAVVELQSSATDLVDGGRSGCRTLAEGVAWAEDEVDRLGLQDWTVTAPELSPGEGATADPGLPCSYVEVHVGDRTVVVTSSDDPAEALASPEIDPVVAALRQQVADRCVTLDEARAVVDDVLTSIDDEFPTTSVTDESARCARVDLAVGGSVQATVYGPATAG</sequence>
<keyword evidence="2" id="KW-0472">Membrane</keyword>
<proteinExistence type="predicted"/>
<dbReference type="AlphaFoldDB" id="A0A927J143"/>
<keyword evidence="4" id="KW-1185">Reference proteome</keyword>
<accession>A0A927J143</accession>
<dbReference type="RefSeq" id="WP_191829447.1">
    <property type="nucleotide sequence ID" value="NZ_JACYHB010000010.1"/>
</dbReference>
<keyword evidence="2" id="KW-1133">Transmembrane helix</keyword>
<name>A0A927J143_9MICO</name>
<comment type="caution">
    <text evidence="3">The sequence shown here is derived from an EMBL/GenBank/DDBJ whole genome shotgun (WGS) entry which is preliminary data.</text>
</comment>
<evidence type="ECO:0000256" key="2">
    <source>
        <dbReference type="SAM" id="Phobius"/>
    </source>
</evidence>
<dbReference type="Proteomes" id="UP000610846">
    <property type="component" value="Unassembled WGS sequence"/>
</dbReference>
<evidence type="ECO:0000313" key="4">
    <source>
        <dbReference type="Proteomes" id="UP000610846"/>
    </source>
</evidence>
<protein>
    <submittedName>
        <fullName evidence="3">Uncharacterized protein</fullName>
    </submittedName>
</protein>
<organism evidence="3 4">
    <name type="scientific">Cellulosimicrobium arenosum</name>
    <dbReference type="NCBI Taxonomy" id="2708133"/>
    <lineage>
        <taxon>Bacteria</taxon>
        <taxon>Bacillati</taxon>
        <taxon>Actinomycetota</taxon>
        <taxon>Actinomycetes</taxon>
        <taxon>Micrococcales</taxon>
        <taxon>Promicromonosporaceae</taxon>
        <taxon>Cellulosimicrobium</taxon>
    </lineage>
</organism>
<evidence type="ECO:0000313" key="3">
    <source>
        <dbReference type="EMBL" id="MBD8079857.1"/>
    </source>
</evidence>
<feature type="region of interest" description="Disordered" evidence="1">
    <location>
        <begin position="34"/>
        <end position="58"/>
    </location>
</feature>
<keyword evidence="2" id="KW-0812">Transmembrane</keyword>
<reference evidence="3" key="1">
    <citation type="journal article" date="2018" name="Curr. Microbiol.">
        <title>Cellulosimicrobium arenosum sp. nov., Isolated from Marine Sediment Sand.</title>
        <authorList>
            <person name="Oh M."/>
            <person name="Kim J.H."/>
            <person name="Yoon J.H."/>
            <person name="Schumann P."/>
            <person name="Kim W."/>
        </authorList>
    </citation>
    <scope>NUCLEOTIDE SEQUENCE</scope>
    <source>
        <strain evidence="3">KCTC 49039</strain>
    </source>
</reference>
<dbReference type="EMBL" id="JACYHB010000010">
    <property type="protein sequence ID" value="MBD8079857.1"/>
    <property type="molecule type" value="Genomic_DNA"/>
</dbReference>
<feature type="transmembrane region" description="Helical" evidence="2">
    <location>
        <begin position="64"/>
        <end position="84"/>
    </location>
</feature>
<reference evidence="3" key="2">
    <citation type="submission" date="2020-09" db="EMBL/GenBank/DDBJ databases">
        <authorList>
            <person name="Yu Y."/>
        </authorList>
    </citation>
    <scope>NUCLEOTIDE SEQUENCE</scope>
    <source>
        <strain evidence="3">KCTC 49039</strain>
    </source>
</reference>
<evidence type="ECO:0000256" key="1">
    <source>
        <dbReference type="SAM" id="MobiDB-lite"/>
    </source>
</evidence>